<keyword evidence="11 13" id="KW-1006">Bacterial flagellum protein export</keyword>
<keyword evidence="7 13" id="KW-1005">Bacterial flagellum biogenesis</keyword>
<evidence type="ECO:0000256" key="14">
    <source>
        <dbReference type="SAM" id="MobiDB-lite"/>
    </source>
</evidence>
<evidence type="ECO:0000256" key="13">
    <source>
        <dbReference type="RuleBase" id="RU364091"/>
    </source>
</evidence>
<proteinExistence type="inferred from homology"/>
<dbReference type="Proteomes" id="UP000315235">
    <property type="component" value="Unassembled WGS sequence"/>
</dbReference>
<evidence type="ECO:0000256" key="2">
    <source>
        <dbReference type="ARBA" id="ARBA00010690"/>
    </source>
</evidence>
<protein>
    <recommendedName>
        <fullName evidence="3 13">Flagellar biosynthetic protein FlhB</fullName>
    </recommendedName>
</protein>
<feature type="compositionally biased region" description="Basic and acidic residues" evidence="14">
    <location>
        <begin position="7"/>
        <end position="29"/>
    </location>
</feature>
<dbReference type="Gene3D" id="3.40.1690.10">
    <property type="entry name" value="secretion proteins EscU"/>
    <property type="match status" value="1"/>
</dbReference>
<evidence type="ECO:0000256" key="12">
    <source>
        <dbReference type="ARBA" id="ARBA00025078"/>
    </source>
</evidence>
<dbReference type="GO" id="GO:0044780">
    <property type="term" value="P:bacterial-type flagellum assembly"/>
    <property type="evidence" value="ECO:0007669"/>
    <property type="project" value="InterPro"/>
</dbReference>
<dbReference type="RefSeq" id="WP_143488758.1">
    <property type="nucleotide sequence ID" value="NZ_VJOY01000008.1"/>
</dbReference>
<evidence type="ECO:0000256" key="6">
    <source>
        <dbReference type="ARBA" id="ARBA00022692"/>
    </source>
</evidence>
<comment type="similarity">
    <text evidence="2 13">Belongs to the type III secretion exporter family.</text>
</comment>
<evidence type="ECO:0000256" key="10">
    <source>
        <dbReference type="ARBA" id="ARBA00023136"/>
    </source>
</evidence>
<comment type="caution">
    <text evidence="15">The sequence shown here is derived from an EMBL/GenBank/DDBJ whole genome shotgun (WGS) entry which is preliminary data.</text>
</comment>
<dbReference type="InterPro" id="IPR006135">
    <property type="entry name" value="T3SS_substrate_exporter"/>
</dbReference>
<feature type="transmembrane region" description="Helical" evidence="13">
    <location>
        <begin position="34"/>
        <end position="55"/>
    </location>
</feature>
<evidence type="ECO:0000256" key="5">
    <source>
        <dbReference type="ARBA" id="ARBA00022475"/>
    </source>
</evidence>
<dbReference type="PANTHER" id="PTHR30531">
    <property type="entry name" value="FLAGELLAR BIOSYNTHETIC PROTEIN FLHB"/>
    <property type="match status" value="1"/>
</dbReference>
<organism evidence="15 16">
    <name type="scientific">Pseudomonas mangiferae</name>
    <dbReference type="NCBI Taxonomy" id="2593654"/>
    <lineage>
        <taxon>Bacteria</taxon>
        <taxon>Pseudomonadati</taxon>
        <taxon>Pseudomonadota</taxon>
        <taxon>Gammaproteobacteria</taxon>
        <taxon>Pseudomonadales</taxon>
        <taxon>Pseudomonadaceae</taxon>
        <taxon>Pseudomonas</taxon>
    </lineage>
</organism>
<feature type="transmembrane region" description="Helical" evidence="13">
    <location>
        <begin position="139"/>
        <end position="166"/>
    </location>
</feature>
<dbReference type="SUPFAM" id="SSF160544">
    <property type="entry name" value="EscU C-terminal domain-like"/>
    <property type="match status" value="1"/>
</dbReference>
<accession>A0A553GY66</accession>
<dbReference type="Pfam" id="PF01312">
    <property type="entry name" value="Bac_export_2"/>
    <property type="match status" value="1"/>
</dbReference>
<keyword evidence="6 13" id="KW-0812">Transmembrane</keyword>
<dbReference type="InterPro" id="IPR006136">
    <property type="entry name" value="FlhB"/>
</dbReference>
<dbReference type="GO" id="GO:0005886">
    <property type="term" value="C:plasma membrane"/>
    <property type="evidence" value="ECO:0007669"/>
    <property type="project" value="UniProtKB-SubCell"/>
</dbReference>
<sequence length="378" mass="41589">MAESESGGDKSEEPTEKRRRETREKGQVARSRELNTLAVTLAGAGGVLATGGTLADMMMRVMRFNFSFSREALLDNGSMVLWLMDSGKMALDAVMPLLITLLVASILGPIALGGWLFSAQSMAPKFSRMNPLEGIKRMFSMKALVELVKALGKFLVVLMVALGVLASDKQALLALGNEPLDQAILHAVQVVGWSAVYLACGLMLIAAVDVPYQLWDNKQKLMMTKQEVRDEYKDSEGKPEVKSRIRQLQREASQRRMMAAVPEADVVITNPTHFAVALKYDPSKGNAPVLLAKGGDFVALKIREVAQEHKIMLLESPALARAVYYSTELDREIPAGLYLAVAQVLAYVYQLKQYRAGKGKRPAPLRELPIPSDLRRDT</sequence>
<feature type="transmembrane region" description="Helical" evidence="13">
    <location>
        <begin position="195"/>
        <end position="215"/>
    </location>
</feature>
<comment type="function">
    <text evidence="12 13">Required for formation of the rod structure in the basal body of the flagellar apparatus. Together with FliI and FliH, may constitute the export apparatus of flagellin.</text>
</comment>
<keyword evidence="15" id="KW-0969">Cilium</keyword>
<reference evidence="15 16" key="1">
    <citation type="submission" date="2019-07" db="EMBL/GenBank/DDBJ databases">
        <title>Pseudomonas mangiferae sp. nov., isolated from bark of mango tree in Thailand.</title>
        <authorList>
            <person name="Srisuk N."/>
            <person name="Anurat P."/>
        </authorList>
    </citation>
    <scope>NUCLEOTIDE SEQUENCE [LARGE SCALE GENOMIC DNA]</scope>
    <source>
        <strain evidence="15 16">DMKU_BBB3-04</strain>
    </source>
</reference>
<feature type="region of interest" description="Disordered" evidence="14">
    <location>
        <begin position="1"/>
        <end position="29"/>
    </location>
</feature>
<dbReference type="NCBIfam" id="TIGR00328">
    <property type="entry name" value="flhB"/>
    <property type="match status" value="1"/>
</dbReference>
<dbReference type="GO" id="GO:0009306">
    <property type="term" value="P:protein secretion"/>
    <property type="evidence" value="ECO:0007669"/>
    <property type="project" value="InterPro"/>
</dbReference>
<evidence type="ECO:0000256" key="7">
    <source>
        <dbReference type="ARBA" id="ARBA00022795"/>
    </source>
</evidence>
<evidence type="ECO:0000256" key="9">
    <source>
        <dbReference type="ARBA" id="ARBA00022989"/>
    </source>
</evidence>
<feature type="transmembrane region" description="Helical" evidence="13">
    <location>
        <begin position="93"/>
        <end position="118"/>
    </location>
</feature>
<name>A0A553GY66_9PSED</name>
<keyword evidence="16" id="KW-1185">Reference proteome</keyword>
<keyword evidence="9 13" id="KW-1133">Transmembrane helix</keyword>
<evidence type="ECO:0000256" key="11">
    <source>
        <dbReference type="ARBA" id="ARBA00023225"/>
    </source>
</evidence>
<dbReference type="EMBL" id="VJOY01000008">
    <property type="protein sequence ID" value="TRX74430.1"/>
    <property type="molecule type" value="Genomic_DNA"/>
</dbReference>
<evidence type="ECO:0000256" key="8">
    <source>
        <dbReference type="ARBA" id="ARBA00022927"/>
    </source>
</evidence>
<evidence type="ECO:0000256" key="4">
    <source>
        <dbReference type="ARBA" id="ARBA00022448"/>
    </source>
</evidence>
<keyword evidence="8 13" id="KW-0653">Protein transport</keyword>
<dbReference type="Gene3D" id="6.10.250.2080">
    <property type="match status" value="1"/>
</dbReference>
<keyword evidence="15" id="KW-0282">Flagellum</keyword>
<keyword evidence="10 13" id="KW-0472">Membrane</keyword>
<dbReference type="InterPro" id="IPR029025">
    <property type="entry name" value="T3SS_substrate_exporter_C"/>
</dbReference>
<dbReference type="OrthoDB" id="9807950at2"/>
<dbReference type="PANTHER" id="PTHR30531:SF12">
    <property type="entry name" value="FLAGELLAR BIOSYNTHETIC PROTEIN FLHB"/>
    <property type="match status" value="1"/>
</dbReference>
<dbReference type="AlphaFoldDB" id="A0A553GY66"/>
<comment type="subcellular location">
    <subcellularLocation>
        <location evidence="1">Cell membrane</location>
        <topology evidence="1">Multi-pass membrane protein</topology>
    </subcellularLocation>
</comment>
<keyword evidence="4 13" id="KW-0813">Transport</keyword>
<evidence type="ECO:0000256" key="1">
    <source>
        <dbReference type="ARBA" id="ARBA00004651"/>
    </source>
</evidence>
<evidence type="ECO:0000313" key="16">
    <source>
        <dbReference type="Proteomes" id="UP000315235"/>
    </source>
</evidence>
<evidence type="ECO:0000313" key="15">
    <source>
        <dbReference type="EMBL" id="TRX74430.1"/>
    </source>
</evidence>
<keyword evidence="15" id="KW-0966">Cell projection</keyword>
<dbReference type="FunFam" id="3.40.1690.10:FF:000001">
    <property type="entry name" value="Flagellar biosynthetic protein FlhB"/>
    <property type="match status" value="1"/>
</dbReference>
<gene>
    <name evidence="13 15" type="primary">flhB</name>
    <name evidence="15" type="ORF">FM069_12880</name>
</gene>
<evidence type="ECO:0000256" key="3">
    <source>
        <dbReference type="ARBA" id="ARBA00021622"/>
    </source>
</evidence>
<dbReference type="PRINTS" id="PR00950">
    <property type="entry name" value="TYPE3IMSPROT"/>
</dbReference>
<keyword evidence="5 13" id="KW-1003">Cell membrane</keyword>